<feature type="region of interest" description="Disordered" evidence="1">
    <location>
        <begin position="1"/>
        <end position="24"/>
    </location>
</feature>
<comment type="caution">
    <text evidence="2">The sequence shown here is derived from an EMBL/GenBank/DDBJ whole genome shotgun (WGS) entry which is preliminary data.</text>
</comment>
<evidence type="ECO:0000256" key="1">
    <source>
        <dbReference type="SAM" id="MobiDB-lite"/>
    </source>
</evidence>
<proteinExistence type="predicted"/>
<dbReference type="EMBL" id="PHFD01000126">
    <property type="protein sequence ID" value="PKH47299.1"/>
    <property type="molecule type" value="Genomic_DNA"/>
</dbReference>
<protein>
    <submittedName>
        <fullName evidence="2">Uncharacterized protein</fullName>
    </submittedName>
</protein>
<reference evidence="2 3" key="1">
    <citation type="journal article" date="2017" name="FEMS Microbiol. Ecol.">
        <title>Reconstructed genomes of novel Dehalococcoides mccartyi strains from 1,2,3,4-tetrachlorodibenzo-p-dioxin-dechlorinating enrichment cultures reveal divergent reductive dehalogenase gene profiles.</title>
        <authorList>
            <person name="Dam H.T."/>
            <person name="Vollmers J."/>
            <person name="Kaster A.K."/>
            <person name="Haggblom M.M."/>
        </authorList>
    </citation>
    <scope>NUCLEOTIDE SEQUENCE [LARGE SCALE GENOMIC DNA]</scope>
    <source>
        <strain evidence="2 3">H1-3-2.001</strain>
    </source>
</reference>
<name>A0A2J1DYT8_9CHLR</name>
<accession>A0A2J1DYT8</accession>
<evidence type="ECO:0000313" key="2">
    <source>
        <dbReference type="EMBL" id="PKH47299.1"/>
    </source>
</evidence>
<feature type="non-terminal residue" evidence="2">
    <location>
        <position position="1"/>
    </location>
</feature>
<organism evidence="2 3">
    <name type="scientific">Dehalococcoides mccartyi</name>
    <dbReference type="NCBI Taxonomy" id="61435"/>
    <lineage>
        <taxon>Bacteria</taxon>
        <taxon>Bacillati</taxon>
        <taxon>Chloroflexota</taxon>
        <taxon>Dehalococcoidia</taxon>
        <taxon>Dehalococcoidales</taxon>
        <taxon>Dehalococcoidaceae</taxon>
        <taxon>Dehalococcoides</taxon>
    </lineage>
</organism>
<gene>
    <name evidence="2" type="ORF">CVH13_00627</name>
</gene>
<sequence length="82" mass="8584">VSPPAELVVDAEPPLMGNGDPPFGSVPLDPDTVWHPVGVVVAVMPADAALTSSQKARIQEKVKTAALAYLDSLGNGYPVYVW</sequence>
<evidence type="ECO:0000313" key="3">
    <source>
        <dbReference type="Proteomes" id="UP000233649"/>
    </source>
</evidence>
<dbReference type="AlphaFoldDB" id="A0A2J1DYT8"/>
<dbReference type="Proteomes" id="UP000233649">
    <property type="component" value="Unassembled WGS sequence"/>
</dbReference>